<dbReference type="PANTHER" id="PTHR48080">
    <property type="entry name" value="D-GALACTONATE DEHYDRATASE-RELATED"/>
    <property type="match status" value="1"/>
</dbReference>
<dbReference type="SFLD" id="SFLDS00001">
    <property type="entry name" value="Enolase"/>
    <property type="match status" value="1"/>
</dbReference>
<dbReference type="Gene3D" id="3.20.20.120">
    <property type="entry name" value="Enolase-like C-terminal domain"/>
    <property type="match status" value="1"/>
</dbReference>
<organism evidence="7 8">
    <name type="scientific">Congregibacter variabilis</name>
    <dbReference type="NCBI Taxonomy" id="3081200"/>
    <lineage>
        <taxon>Bacteria</taxon>
        <taxon>Pseudomonadati</taxon>
        <taxon>Pseudomonadota</taxon>
        <taxon>Gammaproteobacteria</taxon>
        <taxon>Cellvibrionales</taxon>
        <taxon>Halieaceae</taxon>
        <taxon>Congregibacter</taxon>
    </lineage>
</organism>
<dbReference type="PANTHER" id="PTHR48080:SF3">
    <property type="entry name" value="ENOLASE SUPERFAMILY MEMBER DDB_G0284701"/>
    <property type="match status" value="1"/>
</dbReference>
<evidence type="ECO:0000256" key="1">
    <source>
        <dbReference type="ARBA" id="ARBA00008031"/>
    </source>
</evidence>
<evidence type="ECO:0000256" key="2">
    <source>
        <dbReference type="ARBA" id="ARBA00022723"/>
    </source>
</evidence>
<keyword evidence="2 5" id="KW-0479">Metal-binding</keyword>
<keyword evidence="8" id="KW-1185">Reference proteome</keyword>
<dbReference type="InterPro" id="IPR013341">
    <property type="entry name" value="Mandelate_racemase_N_dom"/>
</dbReference>
<keyword evidence="3 5" id="KW-0460">Magnesium</keyword>
<name>A0ABZ0I645_9GAMM</name>
<dbReference type="SUPFAM" id="SSF51604">
    <property type="entry name" value="Enolase C-terminal domain-like"/>
    <property type="match status" value="1"/>
</dbReference>
<dbReference type="InterPro" id="IPR034603">
    <property type="entry name" value="Dipeptide_epimerase"/>
</dbReference>
<dbReference type="SMART" id="SM00922">
    <property type="entry name" value="MR_MLE"/>
    <property type="match status" value="1"/>
</dbReference>
<reference evidence="7 8" key="1">
    <citation type="submission" date="2023-10" db="EMBL/GenBank/DDBJ databases">
        <title>Two novel species belonging to the OM43/NOR5 clade.</title>
        <authorList>
            <person name="Park M."/>
        </authorList>
    </citation>
    <scope>NUCLEOTIDE SEQUENCE [LARGE SCALE GENOMIC DNA]</scope>
    <source>
        <strain evidence="7 8">IMCC43200</strain>
    </source>
</reference>
<keyword evidence="4 5" id="KW-0413">Isomerase</keyword>
<dbReference type="Pfam" id="PF02746">
    <property type="entry name" value="MR_MLE_N"/>
    <property type="match status" value="1"/>
</dbReference>
<dbReference type="InterPro" id="IPR013342">
    <property type="entry name" value="Mandelate_racemase_C"/>
</dbReference>
<dbReference type="SFLD" id="SFLDG00180">
    <property type="entry name" value="muconate_cycloisomerase"/>
    <property type="match status" value="1"/>
</dbReference>
<dbReference type="SUPFAM" id="SSF54826">
    <property type="entry name" value="Enolase N-terminal domain-like"/>
    <property type="match status" value="1"/>
</dbReference>
<evidence type="ECO:0000259" key="6">
    <source>
        <dbReference type="SMART" id="SM00922"/>
    </source>
</evidence>
<dbReference type="CDD" id="cd03319">
    <property type="entry name" value="L-Ala-DL-Glu_epimerase"/>
    <property type="match status" value="1"/>
</dbReference>
<dbReference type="RefSeq" id="WP_407349169.1">
    <property type="nucleotide sequence ID" value="NZ_CP136864.1"/>
</dbReference>
<dbReference type="InterPro" id="IPR034593">
    <property type="entry name" value="DgoD-like"/>
</dbReference>
<dbReference type="EMBL" id="CP136864">
    <property type="protein sequence ID" value="WOJ94533.1"/>
    <property type="molecule type" value="Genomic_DNA"/>
</dbReference>
<evidence type="ECO:0000256" key="5">
    <source>
        <dbReference type="RuleBase" id="RU366006"/>
    </source>
</evidence>
<comment type="similarity">
    <text evidence="1 5">Belongs to the mandelate racemase/muconate lactonizing enzyme family.</text>
</comment>
<protein>
    <recommendedName>
        <fullName evidence="5">Dipeptide epimerase</fullName>
        <ecNumber evidence="5">5.1.1.-</ecNumber>
    </recommendedName>
</protein>
<dbReference type="InterPro" id="IPR029017">
    <property type="entry name" value="Enolase-like_N"/>
</dbReference>
<dbReference type="Gene3D" id="3.30.390.10">
    <property type="entry name" value="Enolase-like, N-terminal domain"/>
    <property type="match status" value="1"/>
</dbReference>
<evidence type="ECO:0000256" key="4">
    <source>
        <dbReference type="ARBA" id="ARBA00023235"/>
    </source>
</evidence>
<feature type="domain" description="Mandelate racemase/muconate lactonizing enzyme C-terminal" evidence="6">
    <location>
        <begin position="128"/>
        <end position="219"/>
    </location>
</feature>
<gene>
    <name evidence="7" type="ORF">R0135_05055</name>
</gene>
<dbReference type="Pfam" id="PF13378">
    <property type="entry name" value="MR_MLE_C"/>
    <property type="match status" value="1"/>
</dbReference>
<evidence type="ECO:0000313" key="7">
    <source>
        <dbReference type="EMBL" id="WOJ94533.1"/>
    </source>
</evidence>
<dbReference type="Proteomes" id="UP001626537">
    <property type="component" value="Chromosome"/>
</dbReference>
<sequence length="325" mass="35407">MKISVDIASYPMKVPFAITGHVFHDTETVRVSIEHKGVLGRGESVGTYYLNETAQSMAADLEAVIGRIDGDTSPQSLQELMPLCGARNALDCALWDYRAKSRGKRIWELLDITPRELITVFTIGMEEPSVMAQRAAEAAQFPQLKIKLDAQSPIERLEAIRAVRPDATLVIDVNQGWDFEALKEYLPACEKLGIAMIEQPLPRGEDSALEGFTSPVPLGADESCLGLEEFELAARRYDVLNIKLDKCGGLTEGLALVRAAKAHDMQLMVGNMTGTSLSMAPSYVIAQFCQFVDIDGPLLLAHDVENGLDYRAGGIVGLPDAALWG</sequence>
<dbReference type="EC" id="5.1.1.-" evidence="5"/>
<dbReference type="InterPro" id="IPR029065">
    <property type="entry name" value="Enolase_C-like"/>
</dbReference>
<evidence type="ECO:0000256" key="3">
    <source>
        <dbReference type="ARBA" id="ARBA00022842"/>
    </source>
</evidence>
<evidence type="ECO:0000313" key="8">
    <source>
        <dbReference type="Proteomes" id="UP001626537"/>
    </source>
</evidence>
<comment type="cofactor">
    <cofactor evidence="5">
        <name>Mg(2+)</name>
        <dbReference type="ChEBI" id="CHEBI:18420"/>
    </cofactor>
    <text evidence="5">Binds 1 Mg(2+) ion per subunit.</text>
</comment>
<accession>A0ABZ0I645</accession>
<proteinExistence type="inferred from homology"/>
<dbReference type="InterPro" id="IPR036849">
    <property type="entry name" value="Enolase-like_C_sf"/>
</dbReference>